<dbReference type="SUPFAM" id="SSF55785">
    <property type="entry name" value="PYP-like sensor domain (PAS domain)"/>
    <property type="match status" value="1"/>
</dbReference>
<dbReference type="SUPFAM" id="SSF47384">
    <property type="entry name" value="Homodimeric domain of signal transducing histidine kinase"/>
    <property type="match status" value="1"/>
</dbReference>
<name>A0AAE4F0A0_9EURY</name>
<evidence type="ECO:0000313" key="15">
    <source>
        <dbReference type="Proteomes" id="UP001253439"/>
    </source>
</evidence>
<dbReference type="InterPro" id="IPR000014">
    <property type="entry name" value="PAS"/>
</dbReference>
<dbReference type="InterPro" id="IPR000700">
    <property type="entry name" value="PAS-assoc_C"/>
</dbReference>
<evidence type="ECO:0000256" key="1">
    <source>
        <dbReference type="ARBA" id="ARBA00000085"/>
    </source>
</evidence>
<evidence type="ECO:0000256" key="5">
    <source>
        <dbReference type="ARBA" id="ARBA00022553"/>
    </source>
</evidence>
<dbReference type="NCBIfam" id="TIGR00229">
    <property type="entry name" value="sensory_box"/>
    <property type="match status" value="1"/>
</dbReference>
<dbReference type="Gene3D" id="3.30.450.20">
    <property type="entry name" value="PAS domain"/>
    <property type="match status" value="1"/>
</dbReference>
<dbReference type="InterPro" id="IPR035965">
    <property type="entry name" value="PAS-like_dom_sf"/>
</dbReference>
<dbReference type="InterPro" id="IPR003594">
    <property type="entry name" value="HATPase_dom"/>
</dbReference>
<protein>
    <recommendedName>
        <fullName evidence="3">histidine kinase</fullName>
        <ecNumber evidence="3">2.7.13.3</ecNumber>
    </recommendedName>
</protein>
<reference evidence="14 15" key="1">
    <citation type="submission" date="2022-06" db="EMBL/GenBank/DDBJ databases">
        <title>Haloarcula sp. a new haloarchaeum isolate from saline soil.</title>
        <authorList>
            <person name="Strakova D."/>
            <person name="Galisteo C."/>
            <person name="Sanchez-Porro C."/>
            <person name="Ventosa A."/>
        </authorList>
    </citation>
    <scope>NUCLEOTIDE SEQUENCE [LARGE SCALE GENOMIC DNA]</scope>
    <source>
        <strain evidence="14 15">S1AR25-5A</strain>
    </source>
</reference>
<feature type="domain" description="Histidine kinase" evidence="12">
    <location>
        <begin position="355"/>
        <end position="562"/>
    </location>
</feature>
<dbReference type="CDD" id="cd00082">
    <property type="entry name" value="HisKA"/>
    <property type="match status" value="1"/>
</dbReference>
<evidence type="ECO:0000256" key="10">
    <source>
        <dbReference type="SAM" id="MobiDB-lite"/>
    </source>
</evidence>
<dbReference type="Pfam" id="PF08448">
    <property type="entry name" value="PAS_4"/>
    <property type="match status" value="1"/>
</dbReference>
<dbReference type="GO" id="GO:0005886">
    <property type="term" value="C:plasma membrane"/>
    <property type="evidence" value="ECO:0007669"/>
    <property type="project" value="UniProtKB-SubCell"/>
</dbReference>
<dbReference type="InterPro" id="IPR004358">
    <property type="entry name" value="Sig_transdc_His_kin-like_C"/>
</dbReference>
<organism evidence="14 15">
    <name type="scientific">Haloarcula terrestris</name>
    <dbReference type="NCBI Taxonomy" id="2950533"/>
    <lineage>
        <taxon>Archaea</taxon>
        <taxon>Methanobacteriati</taxon>
        <taxon>Methanobacteriota</taxon>
        <taxon>Stenosarchaea group</taxon>
        <taxon>Halobacteria</taxon>
        <taxon>Halobacteriales</taxon>
        <taxon>Haloarculaceae</taxon>
        <taxon>Haloarcula</taxon>
    </lineage>
</organism>
<keyword evidence="11" id="KW-1133">Transmembrane helix</keyword>
<dbReference type="InterPro" id="IPR013656">
    <property type="entry name" value="PAS_4"/>
</dbReference>
<dbReference type="AlphaFoldDB" id="A0AAE4F0A0"/>
<dbReference type="PANTHER" id="PTHR44936">
    <property type="entry name" value="SENSOR PROTEIN CREC"/>
    <property type="match status" value="1"/>
</dbReference>
<keyword evidence="15" id="KW-1185">Reference proteome</keyword>
<feature type="compositionally biased region" description="Low complexity" evidence="10">
    <location>
        <begin position="559"/>
        <end position="583"/>
    </location>
</feature>
<feature type="transmembrane region" description="Helical" evidence="11">
    <location>
        <begin position="63"/>
        <end position="84"/>
    </location>
</feature>
<keyword evidence="11" id="KW-0472">Membrane</keyword>
<dbReference type="Pfam" id="PF02518">
    <property type="entry name" value="HATPase_c"/>
    <property type="match status" value="1"/>
</dbReference>
<proteinExistence type="predicted"/>
<gene>
    <name evidence="14" type="ORF">NDI54_12235</name>
</gene>
<dbReference type="PROSITE" id="PS50109">
    <property type="entry name" value="HIS_KIN"/>
    <property type="match status" value="1"/>
</dbReference>
<comment type="catalytic activity">
    <reaction evidence="1">
        <text>ATP + protein L-histidine = ADP + protein N-phospho-L-histidine.</text>
        <dbReference type="EC" id="2.7.13.3"/>
    </reaction>
</comment>
<keyword evidence="8" id="KW-0418">Kinase</keyword>
<dbReference type="InterPro" id="IPR036890">
    <property type="entry name" value="HATPase_C_sf"/>
</dbReference>
<dbReference type="EC" id="2.7.13.3" evidence="3"/>
<dbReference type="InterPro" id="IPR036097">
    <property type="entry name" value="HisK_dim/P_sf"/>
</dbReference>
<feature type="region of interest" description="Disordered" evidence="10">
    <location>
        <begin position="544"/>
        <end position="590"/>
    </location>
</feature>
<dbReference type="PROSITE" id="PS50113">
    <property type="entry name" value="PAC"/>
    <property type="match status" value="1"/>
</dbReference>
<dbReference type="InterPro" id="IPR005467">
    <property type="entry name" value="His_kinase_dom"/>
</dbReference>
<dbReference type="GO" id="GO:0005524">
    <property type="term" value="F:ATP binding"/>
    <property type="evidence" value="ECO:0007669"/>
    <property type="project" value="UniProtKB-KW"/>
</dbReference>
<evidence type="ECO:0000256" key="8">
    <source>
        <dbReference type="ARBA" id="ARBA00022777"/>
    </source>
</evidence>
<dbReference type="PRINTS" id="PR00344">
    <property type="entry name" value="BCTRLSENSOR"/>
</dbReference>
<keyword evidence="5" id="KW-0597">Phosphoprotein</keyword>
<feature type="transmembrane region" description="Helical" evidence="11">
    <location>
        <begin position="96"/>
        <end position="114"/>
    </location>
</feature>
<comment type="caution">
    <text evidence="14">The sequence shown here is derived from an EMBL/GenBank/DDBJ whole genome shotgun (WGS) entry which is preliminary data.</text>
</comment>
<feature type="transmembrane region" description="Helical" evidence="11">
    <location>
        <begin position="145"/>
        <end position="168"/>
    </location>
</feature>
<evidence type="ECO:0000256" key="11">
    <source>
        <dbReference type="SAM" id="Phobius"/>
    </source>
</evidence>
<sequence>MVLSPLAVVLLSGVVGMGVAFLVWLHRDRPGAGPLAVFVVAASLWAVAYGIELAASGVPTMERLVQIQLTLSVIIPIAWLVTVIEYTGHPHWLTRFRTVLLLVEPAVFVTLVWSNQAHRLIWSGSGTQYISASSVTLVPAYQVAYWGHLAYILLLILTGSVLLLRMLFRSNTVFQGQGIALLLAIAVPTVIHKLFLFGVLPMAFDPTSLGYVMSGVVLSVAILRGQLLDVAPVTRELGREAIFTELDDQVIIVDDECRIVDINAAAAALLDGDQDSLLGRPLQGELSQLAETVPSPGERTQTETTLEHDGGVRYYDVRVTPLYRAYGVVSGHLISLRDITDRRQREQRLDVLNRLLRHDIRNEMNVVKGNADLLRDSADADERERLDRIIRTVDDIVDRSNKIGRVTEALETEQHSPTPLRKLLDTVISEARERNPDATITLTSEADLWIQGGPSVLIALEELVENAVEHRAAPEDPVEVEITATRTDGTPGIRVAVHDNGPGIADHEREVIRSETETPLKHGSGVGLWLVNWIVRNLGGRMSFPDTDGPGTTVELQLPAADPATDEPAPADESAPADDPTATNRSENAD</sequence>
<dbReference type="Gene3D" id="3.30.565.10">
    <property type="entry name" value="Histidine kinase-like ATPase, C-terminal domain"/>
    <property type="match status" value="1"/>
</dbReference>
<keyword evidence="11" id="KW-0812">Transmembrane</keyword>
<dbReference type="Pfam" id="PF16927">
    <property type="entry name" value="HisKA_7TM"/>
    <property type="match status" value="1"/>
</dbReference>
<dbReference type="EMBL" id="JAMQOM010000004">
    <property type="protein sequence ID" value="MDS0222118.1"/>
    <property type="molecule type" value="Genomic_DNA"/>
</dbReference>
<feature type="transmembrane region" description="Helical" evidence="11">
    <location>
        <begin position="180"/>
        <end position="203"/>
    </location>
</feature>
<feature type="transmembrane region" description="Helical" evidence="11">
    <location>
        <begin position="6"/>
        <end position="25"/>
    </location>
</feature>
<dbReference type="PANTHER" id="PTHR44936:SF10">
    <property type="entry name" value="SENSOR PROTEIN RSTB"/>
    <property type="match status" value="1"/>
</dbReference>
<evidence type="ECO:0000256" key="2">
    <source>
        <dbReference type="ARBA" id="ARBA00004651"/>
    </source>
</evidence>
<dbReference type="SUPFAM" id="SSF55874">
    <property type="entry name" value="ATPase domain of HSP90 chaperone/DNA topoisomerase II/histidine kinase"/>
    <property type="match status" value="1"/>
</dbReference>
<keyword evidence="7" id="KW-0547">Nucleotide-binding</keyword>
<dbReference type="RefSeq" id="WP_310896741.1">
    <property type="nucleotide sequence ID" value="NZ_JAMQOM010000004.1"/>
</dbReference>
<dbReference type="InterPro" id="IPR003661">
    <property type="entry name" value="HisK_dim/P_dom"/>
</dbReference>
<evidence type="ECO:0000256" key="6">
    <source>
        <dbReference type="ARBA" id="ARBA00022679"/>
    </source>
</evidence>
<accession>A0AAE4F0A0</accession>
<evidence type="ECO:0000259" key="13">
    <source>
        <dbReference type="PROSITE" id="PS50113"/>
    </source>
</evidence>
<evidence type="ECO:0000256" key="4">
    <source>
        <dbReference type="ARBA" id="ARBA00022475"/>
    </source>
</evidence>
<evidence type="ECO:0000313" key="14">
    <source>
        <dbReference type="EMBL" id="MDS0222118.1"/>
    </source>
</evidence>
<feature type="domain" description="PAC" evidence="13">
    <location>
        <begin position="299"/>
        <end position="351"/>
    </location>
</feature>
<evidence type="ECO:0000256" key="3">
    <source>
        <dbReference type="ARBA" id="ARBA00012438"/>
    </source>
</evidence>
<evidence type="ECO:0000256" key="7">
    <source>
        <dbReference type="ARBA" id="ARBA00022741"/>
    </source>
</evidence>
<dbReference type="SMART" id="SM00387">
    <property type="entry name" value="HATPase_c"/>
    <property type="match status" value="1"/>
</dbReference>
<evidence type="ECO:0000256" key="9">
    <source>
        <dbReference type="ARBA" id="ARBA00022840"/>
    </source>
</evidence>
<feature type="transmembrane region" description="Helical" evidence="11">
    <location>
        <begin position="32"/>
        <end position="51"/>
    </location>
</feature>
<keyword evidence="6" id="KW-0808">Transferase</keyword>
<dbReference type="GO" id="GO:0000155">
    <property type="term" value="F:phosphorelay sensor kinase activity"/>
    <property type="evidence" value="ECO:0007669"/>
    <property type="project" value="InterPro"/>
</dbReference>
<comment type="subcellular location">
    <subcellularLocation>
        <location evidence="2">Cell membrane</location>
        <topology evidence="2">Multi-pass membrane protein</topology>
    </subcellularLocation>
</comment>
<dbReference type="Proteomes" id="UP001253439">
    <property type="component" value="Unassembled WGS sequence"/>
</dbReference>
<keyword evidence="4" id="KW-1003">Cell membrane</keyword>
<dbReference type="InterPro" id="IPR031621">
    <property type="entry name" value="HisKA_7TM"/>
</dbReference>
<evidence type="ECO:0000259" key="12">
    <source>
        <dbReference type="PROSITE" id="PS50109"/>
    </source>
</evidence>
<dbReference type="InterPro" id="IPR050980">
    <property type="entry name" value="2C_sensor_his_kinase"/>
</dbReference>
<dbReference type="CDD" id="cd00130">
    <property type="entry name" value="PAS"/>
    <property type="match status" value="1"/>
</dbReference>
<keyword evidence="9 14" id="KW-0067">ATP-binding</keyword>